<comment type="caution">
    <text evidence="10">The sequence shown here is derived from an EMBL/GenBank/DDBJ whole genome shotgun (WGS) entry which is preliminary data.</text>
</comment>
<gene>
    <name evidence="10" type="ORF">GQ41_4425</name>
</gene>
<evidence type="ECO:0000256" key="3">
    <source>
        <dbReference type="ARBA" id="ARBA00022452"/>
    </source>
</evidence>
<dbReference type="InterPro" id="IPR023997">
    <property type="entry name" value="TonB-dep_OMP_SusC/RagA_CS"/>
</dbReference>
<dbReference type="EMBL" id="VHIF01000001">
    <property type="protein sequence ID" value="TQO39735.1"/>
    <property type="molecule type" value="Genomic_DNA"/>
</dbReference>
<comment type="similarity">
    <text evidence="8">Belongs to the TonB-dependent receptor family.</text>
</comment>
<evidence type="ECO:0000256" key="2">
    <source>
        <dbReference type="ARBA" id="ARBA00022448"/>
    </source>
</evidence>
<dbReference type="PANTHER" id="PTHR30069:SF29">
    <property type="entry name" value="HEMOGLOBIN AND HEMOGLOBIN-HAPTOGLOBIN-BINDING PROTEIN 1-RELATED"/>
    <property type="match status" value="1"/>
</dbReference>
<keyword evidence="6 8" id="KW-0472">Membrane</keyword>
<dbReference type="Gene3D" id="2.170.130.10">
    <property type="entry name" value="TonB-dependent receptor, plug domain"/>
    <property type="match status" value="1"/>
</dbReference>
<evidence type="ECO:0000259" key="9">
    <source>
        <dbReference type="Pfam" id="PF07715"/>
    </source>
</evidence>
<dbReference type="InterPro" id="IPR023996">
    <property type="entry name" value="TonB-dep_OMP_SusC/RagA"/>
</dbReference>
<dbReference type="Gene3D" id="2.40.170.20">
    <property type="entry name" value="TonB-dependent receptor, beta-barrel domain"/>
    <property type="match status" value="1"/>
</dbReference>
<dbReference type="SUPFAM" id="SSF56935">
    <property type="entry name" value="Porins"/>
    <property type="match status" value="1"/>
</dbReference>
<feature type="domain" description="TonB-dependent receptor plug" evidence="9">
    <location>
        <begin position="230"/>
        <end position="333"/>
    </location>
</feature>
<sequence>MEIKLTKGCFLYRKRLLLIIMRTFIFLCCATVFALTPNNLVSQNSKIKIVAEESLTVDEVFDLIMEQTEYKFFYEEGMFTDFPKVQVQKGSISTNRLLKKSLAHGNLSIQVTSNNAILINEKSPDGEQEDKEKKEIQLNISGTIIDENGTPLSGANILEKSTANGTQADFDGNFSLTVANENSILTVSYLGFQTQEVVVGSQTIITITLQEDASGLDEVIVVGYGVKKKGELTGAISKVDSEVFRNRPLNNSMDALQGRIPGVTISKGNGRPGDGAYQFQIRGFSSINGNSPLILIDGVPGDMNSINPDDIENVTVLKDAAAAIYGSRAADGVILITSKTGKTGVPVVQYSANFGVKIPHYLPKKASTLQLAEMLDEGYKNIGQAGIDQEVFDKIRARAEYDMPADGEPTWHRVFGHRPNFYENTDFIGIYYGNSMQQRHNLSVSGGGDNSKYLLSLGYSFDEGIFKFGKNQSDSYNIRLNYDFKLSDRLNLETKTSFRNNTMEEPSMMGEILGWAPMFHSWVPMYNLKGNYFAYQTVWSGASILEEGGNRTKSTSSFSTNFKADYEILPGFIIVGQVAIGLEHVDDNAEFKTWTDYDYFGGVYGFRNVPNNAEYYNRKNVNKILTAYVDYSKEISEKHRFNLMAGASHEENDYENEYVKGYNFISNEVMTLNLADKTKLAYFDIDGRKSDWALKSYFSRLSYTFNNKIFIDLTARADGSSKFASDKRWSKLFPSAAVAYNIGRENFIENLNIFDFLKIRASWGQTGNQDIGALGLYDYAELIKIQGQYPIGSPNAGLPGAVSSVASSDRTWETIENKNIGLNMTVLNNRLSFVFDLYEKQNKNMLVDLALPQTFGATPPSQNQGRLVTKGFETSITWSDKVNDDFKYSVSAQLNDSKNTLVELKNSDNYSEGLNFAREGYPINSYFGFVFDGLIRTQGQLDAYKNLEGVPSNISLGDVMYKDVDGDGKITRFGDPANGTQGDMEYLGNSMPRYNFSTNLKMEYKGFDLEMFWQGVGKRVTEYDGQLQAPFYWIWWDPLEYFYNETWTAERSDAQWPRITPGGQGYDNIRNWNYRTSKLTLDNVSYIRLKLITLGYNLPKSLCSKIKMKEARIYLSGQDLLTFSKGTREGNYDPEDEKSAYETYPLNKVISVGLNVKF</sequence>
<keyword evidence="3 8" id="KW-1134">Transmembrane beta strand</keyword>
<dbReference type="InterPro" id="IPR036942">
    <property type="entry name" value="Beta-barrel_TonB_sf"/>
</dbReference>
<dbReference type="Pfam" id="PF13715">
    <property type="entry name" value="CarbopepD_reg_2"/>
    <property type="match status" value="1"/>
</dbReference>
<keyword evidence="11" id="KW-1185">Reference proteome</keyword>
<evidence type="ECO:0000256" key="7">
    <source>
        <dbReference type="ARBA" id="ARBA00023237"/>
    </source>
</evidence>
<evidence type="ECO:0000313" key="10">
    <source>
        <dbReference type="EMBL" id="TQO39735.1"/>
    </source>
</evidence>
<evidence type="ECO:0000256" key="1">
    <source>
        <dbReference type="ARBA" id="ARBA00004571"/>
    </source>
</evidence>
<dbReference type="Proteomes" id="UP000315363">
    <property type="component" value="Unassembled WGS sequence"/>
</dbReference>
<evidence type="ECO:0000256" key="4">
    <source>
        <dbReference type="ARBA" id="ARBA00022692"/>
    </source>
</evidence>
<evidence type="ECO:0000313" key="11">
    <source>
        <dbReference type="Proteomes" id="UP000315363"/>
    </source>
</evidence>
<reference evidence="10 11" key="1">
    <citation type="submission" date="2019-06" db="EMBL/GenBank/DDBJ databases">
        <title>A large-scale integrated study on North Sea by COGITO (Coastal Microbe Genomic &amp; Taxonomic Observatory).</title>
        <authorList>
            <person name="Teeling H."/>
        </authorList>
    </citation>
    <scope>NUCLEOTIDE SEQUENCE [LARGE SCALE GENOMIC DNA]</scope>
    <source>
        <strain evidence="10 11">MAR_2009_79</strain>
    </source>
</reference>
<dbReference type="RefSeq" id="WP_142190942.1">
    <property type="nucleotide sequence ID" value="NZ_VHIF01000001.1"/>
</dbReference>
<dbReference type="InterPro" id="IPR008969">
    <property type="entry name" value="CarboxyPept-like_regulatory"/>
</dbReference>
<proteinExistence type="inferred from homology"/>
<dbReference type="InterPro" id="IPR037066">
    <property type="entry name" value="Plug_dom_sf"/>
</dbReference>
<comment type="subcellular location">
    <subcellularLocation>
        <location evidence="1 8">Cell outer membrane</location>
        <topology evidence="1 8">Multi-pass membrane protein</topology>
    </subcellularLocation>
</comment>
<dbReference type="InterPro" id="IPR012910">
    <property type="entry name" value="Plug_dom"/>
</dbReference>
<evidence type="ECO:0000256" key="5">
    <source>
        <dbReference type="ARBA" id="ARBA00022729"/>
    </source>
</evidence>
<keyword evidence="2 8" id="KW-0813">Transport</keyword>
<dbReference type="Pfam" id="PF07715">
    <property type="entry name" value="Plug"/>
    <property type="match status" value="1"/>
</dbReference>
<dbReference type="NCBIfam" id="TIGR04056">
    <property type="entry name" value="OMP_RagA_SusC"/>
    <property type="match status" value="1"/>
</dbReference>
<dbReference type="PANTHER" id="PTHR30069">
    <property type="entry name" value="TONB-DEPENDENT OUTER MEMBRANE RECEPTOR"/>
    <property type="match status" value="1"/>
</dbReference>
<name>A0ABY3AGZ6_9FLAO</name>
<accession>A0ABY3AGZ6</accession>
<dbReference type="InterPro" id="IPR039426">
    <property type="entry name" value="TonB-dep_rcpt-like"/>
</dbReference>
<protein>
    <submittedName>
        <fullName evidence="10">TonB-linked SusC/RagA family outer membrane protein</fullName>
    </submittedName>
</protein>
<keyword evidence="5" id="KW-0732">Signal</keyword>
<evidence type="ECO:0000256" key="6">
    <source>
        <dbReference type="ARBA" id="ARBA00023136"/>
    </source>
</evidence>
<dbReference type="SUPFAM" id="SSF49464">
    <property type="entry name" value="Carboxypeptidase regulatory domain-like"/>
    <property type="match status" value="1"/>
</dbReference>
<keyword evidence="4 8" id="KW-0812">Transmembrane</keyword>
<organism evidence="10 11">
    <name type="scientific">Arenibacter algicola</name>
    <dbReference type="NCBI Taxonomy" id="616991"/>
    <lineage>
        <taxon>Bacteria</taxon>
        <taxon>Pseudomonadati</taxon>
        <taxon>Bacteroidota</taxon>
        <taxon>Flavobacteriia</taxon>
        <taxon>Flavobacteriales</taxon>
        <taxon>Flavobacteriaceae</taxon>
        <taxon>Arenibacter</taxon>
    </lineage>
</organism>
<keyword evidence="7 8" id="KW-0998">Cell outer membrane</keyword>
<dbReference type="PROSITE" id="PS52016">
    <property type="entry name" value="TONB_DEPENDENT_REC_3"/>
    <property type="match status" value="1"/>
</dbReference>
<dbReference type="NCBIfam" id="TIGR04057">
    <property type="entry name" value="SusC_RagA_signa"/>
    <property type="match status" value="1"/>
</dbReference>
<evidence type="ECO:0000256" key="8">
    <source>
        <dbReference type="PROSITE-ProRule" id="PRU01360"/>
    </source>
</evidence>
<dbReference type="Gene3D" id="2.60.40.1120">
    <property type="entry name" value="Carboxypeptidase-like, regulatory domain"/>
    <property type="match status" value="1"/>
</dbReference>